<evidence type="ECO:0000313" key="1">
    <source>
        <dbReference type="EMBL" id="USP78006.1"/>
    </source>
</evidence>
<name>A0A9Q9DU24_CURCL</name>
<organism evidence="1 2">
    <name type="scientific">Curvularia clavata</name>
    <dbReference type="NCBI Taxonomy" id="95742"/>
    <lineage>
        <taxon>Eukaryota</taxon>
        <taxon>Fungi</taxon>
        <taxon>Dikarya</taxon>
        <taxon>Ascomycota</taxon>
        <taxon>Pezizomycotina</taxon>
        <taxon>Dothideomycetes</taxon>
        <taxon>Pleosporomycetidae</taxon>
        <taxon>Pleosporales</taxon>
        <taxon>Pleosporineae</taxon>
        <taxon>Pleosporaceae</taxon>
        <taxon>Curvularia</taxon>
    </lineage>
</organism>
<keyword evidence="2" id="KW-1185">Reference proteome</keyword>
<evidence type="ECO:0000313" key="2">
    <source>
        <dbReference type="Proteomes" id="UP001056012"/>
    </source>
</evidence>
<sequence>MAEVGKARRKPKTRRQRNEIVLEIRDQTEAHLHLERFGGGQTDPFCFYPVEMNESNRELVAHNFHIVWTE</sequence>
<gene>
    <name evidence="1" type="ORF">yc1106_05280</name>
</gene>
<proteinExistence type="predicted"/>
<dbReference type="AlphaFoldDB" id="A0A9Q9DU24"/>
<reference evidence="1" key="1">
    <citation type="submission" date="2021-12" db="EMBL/GenBank/DDBJ databases">
        <title>Curvularia clavata genome.</title>
        <authorList>
            <person name="Cao Y."/>
        </authorList>
    </citation>
    <scope>NUCLEOTIDE SEQUENCE</scope>
    <source>
        <strain evidence="1">Yc1106</strain>
    </source>
</reference>
<dbReference type="EMBL" id="CP089277">
    <property type="protein sequence ID" value="USP78006.1"/>
    <property type="molecule type" value="Genomic_DNA"/>
</dbReference>
<dbReference type="Proteomes" id="UP001056012">
    <property type="component" value="Chromosome 4"/>
</dbReference>
<dbReference type="VEuPathDB" id="FungiDB:yc1106_05280"/>
<accession>A0A9Q9DU24</accession>
<protein>
    <submittedName>
        <fullName evidence="1">Uncharacterized protein</fullName>
    </submittedName>
</protein>
<dbReference type="OrthoDB" id="4159781at2759"/>